<dbReference type="STRING" id="1120955.SAMN03080610_01720"/>
<dbReference type="PANTHER" id="PTHR46401">
    <property type="entry name" value="GLYCOSYLTRANSFERASE WBBK-RELATED"/>
    <property type="match status" value="1"/>
</dbReference>
<proteinExistence type="predicted"/>
<dbReference type="SUPFAM" id="SSF53756">
    <property type="entry name" value="UDP-Glycosyltransferase/glycogen phosphorylase"/>
    <property type="match status" value="1"/>
</dbReference>
<dbReference type="PANTHER" id="PTHR46401:SF2">
    <property type="entry name" value="GLYCOSYLTRANSFERASE WBBK-RELATED"/>
    <property type="match status" value="1"/>
</dbReference>
<dbReference type="InterPro" id="IPR001296">
    <property type="entry name" value="Glyco_trans_1"/>
</dbReference>
<dbReference type="CDD" id="cd03818">
    <property type="entry name" value="GT4_ExpC-like"/>
    <property type="match status" value="1"/>
</dbReference>
<reference evidence="4 5" key="1">
    <citation type="submission" date="2016-10" db="EMBL/GenBank/DDBJ databases">
        <authorList>
            <person name="de Groot N.N."/>
        </authorList>
    </citation>
    <scope>NUCLEOTIDE SEQUENCE [LARGE SCALE GENOMIC DNA]</scope>
    <source>
        <strain evidence="4 5">DSM 2698</strain>
    </source>
</reference>
<dbReference type="AlphaFoldDB" id="A0A1G5NBS1"/>
<dbReference type="GO" id="GO:0009103">
    <property type="term" value="P:lipopolysaccharide biosynthetic process"/>
    <property type="evidence" value="ECO:0007669"/>
    <property type="project" value="TreeGrafter"/>
</dbReference>
<dbReference type="Proteomes" id="UP000199347">
    <property type="component" value="Unassembled WGS sequence"/>
</dbReference>
<dbReference type="GO" id="GO:0016757">
    <property type="term" value="F:glycosyltransferase activity"/>
    <property type="evidence" value="ECO:0007669"/>
    <property type="project" value="InterPro"/>
</dbReference>
<organism evidence="4 5">
    <name type="scientific">Afifella marina DSM 2698</name>
    <dbReference type="NCBI Taxonomy" id="1120955"/>
    <lineage>
        <taxon>Bacteria</taxon>
        <taxon>Pseudomonadati</taxon>
        <taxon>Pseudomonadota</taxon>
        <taxon>Alphaproteobacteria</taxon>
        <taxon>Hyphomicrobiales</taxon>
        <taxon>Afifellaceae</taxon>
        <taxon>Afifella</taxon>
    </lineage>
</organism>
<evidence type="ECO:0000256" key="1">
    <source>
        <dbReference type="ARBA" id="ARBA00022679"/>
    </source>
</evidence>
<evidence type="ECO:0000313" key="4">
    <source>
        <dbReference type="EMBL" id="SCZ34584.1"/>
    </source>
</evidence>
<dbReference type="Pfam" id="PF00534">
    <property type="entry name" value="Glycos_transf_1"/>
    <property type="match status" value="1"/>
</dbReference>
<keyword evidence="1 4" id="KW-0808">Transferase</keyword>
<dbReference type="RefSeq" id="WP_092811614.1">
    <property type="nucleotide sequence ID" value="NZ_FMVW01000003.1"/>
</dbReference>
<gene>
    <name evidence="4" type="ORF">SAMN03080610_01720</name>
</gene>
<dbReference type="Pfam" id="PF12000">
    <property type="entry name" value="Glyco_trans_4_3"/>
    <property type="match status" value="1"/>
</dbReference>
<sequence length="408" mass="46867">MKILFLHNNFPGQYRRLINFLKDDPLVEDMIAVTLETNQQKFPLKKVLYKPHRPVTKGIHPAVVSFESAVINAQNVFQKLVSVKQSGWKPDIICGHSGWGPTMFLRELWPDTRMLTYYEWWYNSTGADTDFLRREPAPYDERVRMQMKNAPFLADLSIMDWGICPTRFQHSQFPAMFRDKIELLHDGVDTDFMCPDRSDALTIGDKTFRAGDEIVTYATRGMEPYRGFPQFMEAVAKLQKRRPNMQTIVVGRDRVAYGSKRSDGKTYKEHALETLDLDLSRIHFLDLVPLEKLRTVFRISSVHVYLTVPFVLSWSMIEAMSTGVLLLGSDTAPIREMIEDGKNGLLVDFFDSDKIAARMEEALAGQQKLVPLRAAARRTVLERYAMKHLLPCHRQLMVDVASGAKTCR</sequence>
<name>A0A1G5NBS1_AFIMA</name>
<dbReference type="InterPro" id="IPR022623">
    <property type="entry name" value="Glyco_trans_4"/>
</dbReference>
<dbReference type="OrthoDB" id="9793726at2"/>
<dbReference type="Gene3D" id="3.40.50.2000">
    <property type="entry name" value="Glycogen Phosphorylase B"/>
    <property type="match status" value="1"/>
</dbReference>
<dbReference type="EMBL" id="FMVW01000003">
    <property type="protein sequence ID" value="SCZ34584.1"/>
    <property type="molecule type" value="Genomic_DNA"/>
</dbReference>
<accession>A0A1G5NBS1</accession>
<feature type="domain" description="Glycosyl transferase family 4" evidence="3">
    <location>
        <begin position="30"/>
        <end position="192"/>
    </location>
</feature>
<protein>
    <submittedName>
        <fullName evidence="4">Glycosyltransferase involved in cell wall bisynthesis</fullName>
    </submittedName>
</protein>
<keyword evidence="5" id="KW-1185">Reference proteome</keyword>
<evidence type="ECO:0000259" key="2">
    <source>
        <dbReference type="Pfam" id="PF00534"/>
    </source>
</evidence>
<evidence type="ECO:0000313" key="5">
    <source>
        <dbReference type="Proteomes" id="UP000199347"/>
    </source>
</evidence>
<feature type="domain" description="Glycosyl transferase family 1" evidence="2">
    <location>
        <begin position="211"/>
        <end position="378"/>
    </location>
</feature>
<evidence type="ECO:0000259" key="3">
    <source>
        <dbReference type="Pfam" id="PF12000"/>
    </source>
</evidence>